<proteinExistence type="inferred from homology"/>
<evidence type="ECO:0000256" key="1">
    <source>
        <dbReference type="ARBA" id="ARBA00007664"/>
    </source>
</evidence>
<dbReference type="OrthoDB" id="3611234at2"/>
<evidence type="ECO:0000259" key="4">
    <source>
        <dbReference type="PROSITE" id="PS50240"/>
    </source>
</evidence>
<organism evidence="5 6">
    <name type="scientific">Austwickia chelonae NBRC 105200</name>
    <dbReference type="NCBI Taxonomy" id="1184607"/>
    <lineage>
        <taxon>Bacteria</taxon>
        <taxon>Bacillati</taxon>
        <taxon>Actinomycetota</taxon>
        <taxon>Actinomycetes</taxon>
        <taxon>Micrococcales</taxon>
        <taxon>Dermatophilaceae</taxon>
        <taxon>Austwickia</taxon>
    </lineage>
</organism>
<evidence type="ECO:0000313" key="6">
    <source>
        <dbReference type="Proteomes" id="UP000008495"/>
    </source>
</evidence>
<evidence type="ECO:0000256" key="3">
    <source>
        <dbReference type="SAM" id="SignalP"/>
    </source>
</evidence>
<dbReference type="SUPFAM" id="SSF50494">
    <property type="entry name" value="Trypsin-like serine proteases"/>
    <property type="match status" value="1"/>
</dbReference>
<evidence type="ECO:0000313" key="5">
    <source>
        <dbReference type="EMBL" id="GAB79338.1"/>
    </source>
</evidence>
<dbReference type="PRINTS" id="PR00722">
    <property type="entry name" value="CHYMOTRYPSIN"/>
</dbReference>
<feature type="signal peptide" evidence="3">
    <location>
        <begin position="1"/>
        <end position="28"/>
    </location>
</feature>
<name>K6VAR3_9MICO</name>
<dbReference type="STRING" id="100225.SAMN05421595_2648"/>
<dbReference type="EMBL" id="BAGZ01000022">
    <property type="protein sequence ID" value="GAB79338.1"/>
    <property type="molecule type" value="Genomic_DNA"/>
</dbReference>
<feature type="chain" id="PRO_5039461875" description="Peptidase S1 domain-containing protein" evidence="3">
    <location>
        <begin position="29"/>
        <end position="256"/>
    </location>
</feature>
<dbReference type="InterPro" id="IPR043504">
    <property type="entry name" value="Peptidase_S1_PA_chymotrypsin"/>
</dbReference>
<dbReference type="Pfam" id="PF00089">
    <property type="entry name" value="Trypsin"/>
    <property type="match status" value="1"/>
</dbReference>
<dbReference type="Gene3D" id="2.40.10.10">
    <property type="entry name" value="Trypsin-like serine proteases"/>
    <property type="match status" value="1"/>
</dbReference>
<dbReference type="InterPro" id="IPR033116">
    <property type="entry name" value="TRYPSIN_SER"/>
</dbReference>
<comment type="caution">
    <text evidence="5">The sequence shown here is derived from an EMBL/GenBank/DDBJ whole genome shotgun (WGS) entry which is preliminary data.</text>
</comment>
<dbReference type="GO" id="GO:0004252">
    <property type="term" value="F:serine-type endopeptidase activity"/>
    <property type="evidence" value="ECO:0007669"/>
    <property type="project" value="InterPro"/>
</dbReference>
<gene>
    <name evidence="5" type="ORF">AUCHE_22_01080</name>
</gene>
<dbReference type="PANTHER" id="PTHR24276:SF98">
    <property type="entry name" value="FI18310P1-RELATED"/>
    <property type="match status" value="1"/>
</dbReference>
<feature type="domain" description="Peptidase S1" evidence="4">
    <location>
        <begin position="47"/>
        <end position="251"/>
    </location>
</feature>
<dbReference type="PANTHER" id="PTHR24276">
    <property type="entry name" value="POLYSERASE-RELATED"/>
    <property type="match status" value="1"/>
</dbReference>
<reference evidence="5 6" key="1">
    <citation type="submission" date="2012-08" db="EMBL/GenBank/DDBJ databases">
        <title>Whole genome shotgun sequence of Austwickia chelonae NBRC 105200.</title>
        <authorList>
            <person name="Yoshida I."/>
            <person name="Hosoyama A."/>
            <person name="Tsuchikane K."/>
            <person name="Katsumata H."/>
            <person name="Ando Y."/>
            <person name="Ohji S."/>
            <person name="Hamada M."/>
            <person name="Tamura T."/>
            <person name="Yamazoe A."/>
            <person name="Yamazaki S."/>
            <person name="Fujita N."/>
        </authorList>
    </citation>
    <scope>NUCLEOTIDE SEQUENCE [LARGE SCALE GENOMIC DNA]</scope>
    <source>
        <strain evidence="5 6">NBRC 105200</strain>
    </source>
</reference>
<dbReference type="SMART" id="SM00020">
    <property type="entry name" value="Tryp_SPc"/>
    <property type="match status" value="1"/>
</dbReference>
<dbReference type="PROSITE" id="PS50240">
    <property type="entry name" value="TRYPSIN_DOM"/>
    <property type="match status" value="1"/>
</dbReference>
<dbReference type="AlphaFoldDB" id="K6VAR3"/>
<dbReference type="RefSeq" id="WP_006504096.1">
    <property type="nucleotide sequence ID" value="NZ_BAGZ01000022.1"/>
</dbReference>
<dbReference type="InterPro" id="IPR009003">
    <property type="entry name" value="Peptidase_S1_PA"/>
</dbReference>
<keyword evidence="2" id="KW-1015">Disulfide bond</keyword>
<dbReference type="eggNOG" id="COG5640">
    <property type="taxonomic scope" value="Bacteria"/>
</dbReference>
<keyword evidence="6" id="KW-1185">Reference proteome</keyword>
<dbReference type="InterPro" id="IPR050430">
    <property type="entry name" value="Peptidase_S1"/>
</dbReference>
<dbReference type="PROSITE" id="PS00135">
    <property type="entry name" value="TRYPSIN_SER"/>
    <property type="match status" value="1"/>
</dbReference>
<accession>K6VAR3</accession>
<comment type="similarity">
    <text evidence="1">Belongs to the peptidase S1 family.</text>
</comment>
<dbReference type="InterPro" id="IPR001314">
    <property type="entry name" value="Peptidase_S1A"/>
</dbReference>
<dbReference type="Proteomes" id="UP000008495">
    <property type="component" value="Unassembled WGS sequence"/>
</dbReference>
<dbReference type="InterPro" id="IPR001254">
    <property type="entry name" value="Trypsin_dom"/>
</dbReference>
<dbReference type="GO" id="GO:0006508">
    <property type="term" value="P:proteolysis"/>
    <property type="evidence" value="ECO:0007669"/>
    <property type="project" value="InterPro"/>
</dbReference>
<protein>
    <recommendedName>
        <fullName evidence="4">Peptidase S1 domain-containing protein</fullName>
    </recommendedName>
</protein>
<evidence type="ECO:0000256" key="2">
    <source>
        <dbReference type="ARBA" id="ARBA00023157"/>
    </source>
</evidence>
<sequence length="256" mass="26674">MLSRPCSRASRRTAGALALVLSSLLLPAAAGSAAPAEPAGSGDGTMVVGGEEVGRVEENPGAVALGLKGNPQCTGARVAPRWVLTARHCVEPTWEGDSIAVDTADTRTVVFGKGPRAKIVRAAYAPVGDMALVELDGEPAGPVLPWTDRLPRRGDVFTVIGWGSTSIEGDAGLRLRRGTQRMDRFEGTSNFPDLKAAVLTRITGSGCMGDSGGPLLREGKVWGAYLGGDCRSVNFYTTTADNASWISRTTGVPPVR</sequence>
<keyword evidence="3" id="KW-0732">Signal</keyword>